<dbReference type="RefSeq" id="WP_012200114.1">
    <property type="nucleotide sequence ID" value="NC_010001.1"/>
</dbReference>
<dbReference type="EMBL" id="CP000885">
    <property type="protein sequence ID" value="ABX42460.1"/>
    <property type="molecule type" value="Genomic_DNA"/>
</dbReference>
<evidence type="ECO:0000256" key="1">
    <source>
        <dbReference type="SAM" id="Phobius"/>
    </source>
</evidence>
<dbReference type="SUPFAM" id="SSF82171">
    <property type="entry name" value="DPP6 N-terminal domain-like"/>
    <property type="match status" value="1"/>
</dbReference>
<organism evidence="2 3">
    <name type="scientific">Lachnoclostridium phytofermentans (strain ATCC 700394 / DSM 18823 / ISDg)</name>
    <name type="common">Clostridium phytofermentans</name>
    <dbReference type="NCBI Taxonomy" id="357809"/>
    <lineage>
        <taxon>Bacteria</taxon>
        <taxon>Bacillati</taxon>
        <taxon>Bacillota</taxon>
        <taxon>Clostridia</taxon>
        <taxon>Lachnospirales</taxon>
        <taxon>Lachnospiraceae</taxon>
    </lineage>
</organism>
<evidence type="ECO:0000313" key="3">
    <source>
        <dbReference type="Proteomes" id="UP000000370"/>
    </source>
</evidence>
<dbReference type="HOGENOM" id="CLU_495844_0_0_9"/>
<keyword evidence="1" id="KW-1133">Transmembrane helix</keyword>
<evidence type="ECO:0000313" key="2">
    <source>
        <dbReference type="EMBL" id="ABX42460.1"/>
    </source>
</evidence>
<dbReference type="KEGG" id="cpy:Cphy_2092"/>
<sequence>MKKTYNDELDNSIKIEIPELEVEWPEIDITNESNNSDLAIDPEKNPNDFIPMAKYHKWKKYRLHITIAGIILGMFLMTGFIWYNIYGPFKSKLVFDLNALDNIYSYLINKDNQNVYLILDESADVLYEENTSDNSPYQYSVLNQKVHWYLKENKLFYLTSKGSQMVTDNVIEFLPSRDGLKVFYIVNQEDNSSLYEYKLESDSSVLIDNNVVDRDFCISPDSNIVAYQKLTTENNVTETYFYTQGNKLLKGTNMIPIAISNNGTQFYYVQNGNLIVQSDGFRNQLMKVPNNDLTNLLLFNQDHTELEYINDNNWYLSMNGKAGVKLKYYEILNVSWYLKFGVYLNYWNTIFTFNIPHLSEIQTFTKSLTYQDWLDNTKKSYGIISNNKLFYLSDGAVYFMESQPDKPDKITKISGDLYIKQLVPSEDNSFCYVLTVVGDLYQIDMNGNQKLCLNRVTEIFQNYWQGEEEFYFGRKSSRTIVSSSGSLYQLFYRKEDNTITEVEGADCVTIISDQYRVIYQDVAYQSDYYYYMLKNGKGIKVNFPLNSDN</sequence>
<keyword evidence="3" id="KW-1185">Reference proteome</keyword>
<evidence type="ECO:0008006" key="4">
    <source>
        <dbReference type="Google" id="ProtNLM"/>
    </source>
</evidence>
<feature type="transmembrane region" description="Helical" evidence="1">
    <location>
        <begin position="61"/>
        <end position="83"/>
    </location>
</feature>
<keyword evidence="1" id="KW-0472">Membrane</keyword>
<keyword evidence="1" id="KW-0812">Transmembrane</keyword>
<accession>A9KIK8</accession>
<name>A9KIK8_LACP7</name>
<dbReference type="AlphaFoldDB" id="A9KIK8"/>
<gene>
    <name evidence="2" type="ordered locus">Cphy_2092</name>
</gene>
<reference evidence="3" key="1">
    <citation type="submission" date="2007-11" db="EMBL/GenBank/DDBJ databases">
        <title>Complete genome sequence of Clostridium phytofermentans ISDg.</title>
        <authorList>
            <person name="Leschine S.B."/>
            <person name="Warnick T.A."/>
            <person name="Blanchard J.L."/>
            <person name="Schnell D.J."/>
            <person name="Petit E.L."/>
            <person name="LaTouf W.G."/>
            <person name="Copeland A."/>
            <person name="Lucas S."/>
            <person name="Lapidus A."/>
            <person name="Barry K."/>
            <person name="Glavina del Rio T."/>
            <person name="Dalin E."/>
            <person name="Tice H."/>
            <person name="Pitluck S."/>
            <person name="Kiss H."/>
            <person name="Brettin T."/>
            <person name="Bruce D."/>
            <person name="Detter J.C."/>
            <person name="Han C."/>
            <person name="Kuske C."/>
            <person name="Schmutz J."/>
            <person name="Larimer F."/>
            <person name="Land M."/>
            <person name="Hauser L."/>
            <person name="Kyrpides N."/>
            <person name="Kim E.A."/>
            <person name="Richardson P."/>
        </authorList>
    </citation>
    <scope>NUCLEOTIDE SEQUENCE [LARGE SCALE GENOMIC DNA]</scope>
    <source>
        <strain evidence="3">ATCC 700394 / DSM 18823 / ISDg</strain>
    </source>
</reference>
<dbReference type="Proteomes" id="UP000000370">
    <property type="component" value="Chromosome"/>
</dbReference>
<protein>
    <recommendedName>
        <fullName evidence="4">DUF5050 domain-containing protein</fullName>
    </recommendedName>
</protein>
<proteinExistence type="predicted"/>
<dbReference type="OrthoDB" id="1999697at2"/>